<accession>A0A1H4SF75</accession>
<dbReference type="InterPro" id="IPR029063">
    <property type="entry name" value="SAM-dependent_MTases_sf"/>
</dbReference>
<dbReference type="PROSITE" id="PS00094">
    <property type="entry name" value="C5_MTASE_1"/>
    <property type="match status" value="1"/>
</dbReference>
<evidence type="ECO:0000256" key="7">
    <source>
        <dbReference type="RuleBase" id="RU000416"/>
    </source>
</evidence>
<dbReference type="GO" id="GO:0003886">
    <property type="term" value="F:DNA (cytosine-5-)-methyltransferase activity"/>
    <property type="evidence" value="ECO:0007669"/>
    <property type="project" value="UniProtKB-EC"/>
</dbReference>
<proteinExistence type="inferred from homology"/>
<dbReference type="Pfam" id="PF00145">
    <property type="entry name" value="DNA_methylase"/>
    <property type="match status" value="1"/>
</dbReference>
<keyword evidence="4" id="KW-0680">Restriction system</keyword>
<keyword evidence="1 6" id="KW-0489">Methyltransferase</keyword>
<dbReference type="GO" id="GO:0032259">
    <property type="term" value="P:methylation"/>
    <property type="evidence" value="ECO:0007669"/>
    <property type="project" value="UniProtKB-KW"/>
</dbReference>
<sequence length="426" mass="47444">MVTKPSLKPMVFVDAFAGCGGLSLGLLQAGWRGLFAIEHDDFAFATLKANLVERQSAHKFAWPKWLPKEPIGIQSLLSKHGPALEKLQGTVDLLVGGPPCQGFSSAGRRWHDDPRNKLFSSYLKLVKLMKPKVVLIENVRGFTSDFETGANYASKLRTALAVDYDVHDALLDLSAFGVPQRRTRYFVLATSRSLGVKDPFKELKQELPSFLRSIGLQAPVSSKSAISDLETVRNGTQASRDTAGFLETKYKAPLTKYQKLMNAGVVHPADLRLARHNDEIADRFQQIIDLSHAEGRLNTSINEEVRTKFGLKKRALRVLDPDMPSPTITSMPDDLLHYAEPRTLTVRENARLQSFPDWFEFKGKYTTGGHLRRREVPRFTQVANAVPPLVARAIGEFLMKAMTAPKQRPKSAAKRSQQAAEFGAHL</sequence>
<dbReference type="Gene3D" id="3.90.120.10">
    <property type="entry name" value="DNA Methylase, subunit A, domain 2"/>
    <property type="match status" value="1"/>
</dbReference>
<keyword evidence="2 6" id="KW-0808">Transferase</keyword>
<evidence type="ECO:0000256" key="1">
    <source>
        <dbReference type="ARBA" id="ARBA00022603"/>
    </source>
</evidence>
<reference evidence="10 11" key="1">
    <citation type="submission" date="2016-10" db="EMBL/GenBank/DDBJ databases">
        <authorList>
            <person name="de Groot N.N."/>
        </authorList>
    </citation>
    <scope>NUCLEOTIDE SEQUENCE [LARGE SCALE GENOMIC DNA]</scope>
    <source>
        <strain evidence="10 11">MT12</strain>
    </source>
</reference>
<dbReference type="NCBIfam" id="TIGR00675">
    <property type="entry name" value="dcm"/>
    <property type="match status" value="1"/>
</dbReference>
<evidence type="ECO:0000256" key="5">
    <source>
        <dbReference type="ARBA" id="ARBA00047422"/>
    </source>
</evidence>
<dbReference type="Gene3D" id="3.40.50.150">
    <property type="entry name" value="Vaccinia Virus protein VP39"/>
    <property type="match status" value="1"/>
</dbReference>
<dbReference type="GO" id="GO:0009307">
    <property type="term" value="P:DNA restriction-modification system"/>
    <property type="evidence" value="ECO:0007669"/>
    <property type="project" value="UniProtKB-KW"/>
</dbReference>
<dbReference type="InterPro" id="IPR001525">
    <property type="entry name" value="C5_MeTfrase"/>
</dbReference>
<feature type="active site" evidence="6">
    <location>
        <position position="100"/>
    </location>
</feature>
<dbReference type="GO" id="GO:0003677">
    <property type="term" value="F:DNA binding"/>
    <property type="evidence" value="ECO:0007669"/>
    <property type="project" value="TreeGrafter"/>
</dbReference>
<evidence type="ECO:0000256" key="6">
    <source>
        <dbReference type="PROSITE-ProRule" id="PRU01016"/>
    </source>
</evidence>
<gene>
    <name evidence="10" type="ORF">SAMN05444164_1815</name>
</gene>
<dbReference type="GO" id="GO:0044027">
    <property type="term" value="P:negative regulation of gene expression via chromosomal CpG island methylation"/>
    <property type="evidence" value="ECO:0007669"/>
    <property type="project" value="TreeGrafter"/>
</dbReference>
<keyword evidence="3 6" id="KW-0949">S-adenosyl-L-methionine</keyword>
<feature type="region of interest" description="Disordered" evidence="9">
    <location>
        <begin position="404"/>
        <end position="426"/>
    </location>
</feature>
<dbReference type="Proteomes" id="UP000198992">
    <property type="component" value="Unassembled WGS sequence"/>
</dbReference>
<dbReference type="PROSITE" id="PS51679">
    <property type="entry name" value="SAM_MT_C5"/>
    <property type="match status" value="1"/>
</dbReference>
<comment type="similarity">
    <text evidence="6 7">Belongs to the class I-like SAM-binding methyltransferase superfamily. C5-methyltransferase family.</text>
</comment>
<evidence type="ECO:0000256" key="8">
    <source>
        <dbReference type="RuleBase" id="RU000417"/>
    </source>
</evidence>
<dbReference type="PRINTS" id="PR00105">
    <property type="entry name" value="C5METTRFRASE"/>
</dbReference>
<dbReference type="SUPFAM" id="SSF53335">
    <property type="entry name" value="S-adenosyl-L-methionine-dependent methyltransferases"/>
    <property type="match status" value="1"/>
</dbReference>
<dbReference type="PANTHER" id="PTHR10629">
    <property type="entry name" value="CYTOSINE-SPECIFIC METHYLTRANSFERASE"/>
    <property type="match status" value="1"/>
</dbReference>
<dbReference type="AlphaFoldDB" id="A0A1H4SF75"/>
<dbReference type="InterPro" id="IPR018117">
    <property type="entry name" value="C5_DNA_meth_AS"/>
</dbReference>
<comment type="catalytic activity">
    <reaction evidence="5 8">
        <text>a 2'-deoxycytidine in DNA + S-adenosyl-L-methionine = a 5-methyl-2'-deoxycytidine in DNA + S-adenosyl-L-homocysteine + H(+)</text>
        <dbReference type="Rhea" id="RHEA:13681"/>
        <dbReference type="Rhea" id="RHEA-COMP:11369"/>
        <dbReference type="Rhea" id="RHEA-COMP:11370"/>
        <dbReference type="ChEBI" id="CHEBI:15378"/>
        <dbReference type="ChEBI" id="CHEBI:57856"/>
        <dbReference type="ChEBI" id="CHEBI:59789"/>
        <dbReference type="ChEBI" id="CHEBI:85452"/>
        <dbReference type="ChEBI" id="CHEBI:85454"/>
        <dbReference type="EC" id="2.1.1.37"/>
    </reaction>
</comment>
<evidence type="ECO:0000256" key="9">
    <source>
        <dbReference type="SAM" id="MobiDB-lite"/>
    </source>
</evidence>
<evidence type="ECO:0000256" key="3">
    <source>
        <dbReference type="ARBA" id="ARBA00022691"/>
    </source>
</evidence>
<evidence type="ECO:0000256" key="2">
    <source>
        <dbReference type="ARBA" id="ARBA00022679"/>
    </source>
</evidence>
<dbReference type="InterPro" id="IPR050390">
    <property type="entry name" value="C5-Methyltransferase"/>
</dbReference>
<dbReference type="PANTHER" id="PTHR10629:SF52">
    <property type="entry name" value="DNA (CYTOSINE-5)-METHYLTRANSFERASE 1"/>
    <property type="match status" value="1"/>
</dbReference>
<protein>
    <recommendedName>
        <fullName evidence="8">Cytosine-specific methyltransferase</fullName>
        <ecNumber evidence="8">2.1.1.37</ecNumber>
    </recommendedName>
</protein>
<dbReference type="EC" id="2.1.1.37" evidence="8"/>
<name>A0A1H4SF75_9BRAD</name>
<dbReference type="OrthoDB" id="9813719at2"/>
<evidence type="ECO:0000313" key="10">
    <source>
        <dbReference type="EMBL" id="SEC42855.1"/>
    </source>
</evidence>
<evidence type="ECO:0000256" key="4">
    <source>
        <dbReference type="ARBA" id="ARBA00022747"/>
    </source>
</evidence>
<dbReference type="EMBL" id="FNTH01000001">
    <property type="protein sequence ID" value="SEC42855.1"/>
    <property type="molecule type" value="Genomic_DNA"/>
</dbReference>
<organism evidence="10 11">
    <name type="scientific">Bradyrhizobium erythrophlei</name>
    <dbReference type="NCBI Taxonomy" id="1437360"/>
    <lineage>
        <taxon>Bacteria</taxon>
        <taxon>Pseudomonadati</taxon>
        <taxon>Pseudomonadota</taxon>
        <taxon>Alphaproteobacteria</taxon>
        <taxon>Hyphomicrobiales</taxon>
        <taxon>Nitrobacteraceae</taxon>
        <taxon>Bradyrhizobium</taxon>
    </lineage>
</organism>
<evidence type="ECO:0000313" key="11">
    <source>
        <dbReference type="Proteomes" id="UP000198992"/>
    </source>
</evidence>